<evidence type="ECO:0000313" key="6">
    <source>
        <dbReference type="EMBL" id="UTJ06930.1"/>
    </source>
</evidence>
<feature type="domain" description="CBS" evidence="5">
    <location>
        <begin position="203"/>
        <end position="260"/>
    </location>
</feature>
<dbReference type="SMART" id="SM00116">
    <property type="entry name" value="CBS"/>
    <property type="match status" value="4"/>
</dbReference>
<accession>A0ABY5E5B3</accession>
<organism evidence="6 7">
    <name type="scientific">Arcobacter roscoffensis</name>
    <dbReference type="NCBI Taxonomy" id="2961520"/>
    <lineage>
        <taxon>Bacteria</taxon>
        <taxon>Pseudomonadati</taxon>
        <taxon>Campylobacterota</taxon>
        <taxon>Epsilonproteobacteria</taxon>
        <taxon>Campylobacterales</taxon>
        <taxon>Arcobacteraceae</taxon>
        <taxon>Arcobacter</taxon>
    </lineage>
</organism>
<keyword evidence="7" id="KW-1185">Reference proteome</keyword>
<dbReference type="SUPFAM" id="SSF55073">
    <property type="entry name" value="Nucleotide cyclase"/>
    <property type="match status" value="1"/>
</dbReference>
<evidence type="ECO:0000313" key="7">
    <source>
        <dbReference type="Proteomes" id="UP001060012"/>
    </source>
</evidence>
<dbReference type="Pfam" id="PF00990">
    <property type="entry name" value="GGDEF"/>
    <property type="match status" value="1"/>
</dbReference>
<dbReference type="RefSeq" id="WP_254577109.1">
    <property type="nucleotide sequence ID" value="NZ_CP100595.1"/>
</dbReference>
<keyword evidence="6" id="KW-0808">Transferase</keyword>
<proteinExistence type="predicted"/>
<dbReference type="InterPro" id="IPR000160">
    <property type="entry name" value="GGDEF_dom"/>
</dbReference>
<feature type="domain" description="GGDEF" evidence="4">
    <location>
        <begin position="317"/>
        <end position="446"/>
    </location>
</feature>
<dbReference type="InterPro" id="IPR043128">
    <property type="entry name" value="Rev_trsase/Diguanyl_cyclase"/>
</dbReference>
<evidence type="ECO:0000259" key="4">
    <source>
        <dbReference type="PROSITE" id="PS50887"/>
    </source>
</evidence>
<dbReference type="InterPro" id="IPR050469">
    <property type="entry name" value="Diguanylate_Cyclase"/>
</dbReference>
<dbReference type="Proteomes" id="UP001060012">
    <property type="component" value="Chromosome"/>
</dbReference>
<evidence type="ECO:0000259" key="5">
    <source>
        <dbReference type="PROSITE" id="PS51371"/>
    </source>
</evidence>
<dbReference type="PANTHER" id="PTHR45138:SF9">
    <property type="entry name" value="DIGUANYLATE CYCLASE DGCM-RELATED"/>
    <property type="match status" value="1"/>
</dbReference>
<dbReference type="CDD" id="cd02205">
    <property type="entry name" value="CBS_pair_SF"/>
    <property type="match status" value="1"/>
</dbReference>
<dbReference type="SUPFAM" id="SSF54631">
    <property type="entry name" value="CBS-domain pair"/>
    <property type="match status" value="2"/>
</dbReference>
<dbReference type="GO" id="GO:0052621">
    <property type="term" value="F:diguanylate cyclase activity"/>
    <property type="evidence" value="ECO:0007669"/>
    <property type="project" value="UniProtKB-EC"/>
</dbReference>
<name>A0ABY5E5B3_9BACT</name>
<dbReference type="PROSITE" id="PS51371">
    <property type="entry name" value="CBS"/>
    <property type="match status" value="2"/>
</dbReference>
<sequence>MMPTVEEIAIKKVVLIDRNSTLEEAIKKMADANIRNIVVSDTVEEKHKYFMLTIDHLIDYKLGSIDQNISLKELDLPKAKVVQKDLSILNVLNEVDITDRYMIILDKNEILGILSYSDIINNIDPKILIKKQTIAKLILQYKAVTTYENTTTLHTIELMRDNHSDSVIIINNEQYPIGIYTTKDFINLVHKNSDLKLPIKEYMSQPVYTLNENATISDALDFIQDKHFKRIVVTDDENKLVGILTQKELLRIVYNKWIDFIKEEGNKISKINEELLSKTSKLEEKASYDFLTKIYNRQKFDSYLEYEIKKTNRYDNQVLSIMLLDIDYFKNVNDTYGHLIGDKVLKEVAKILTVCSRDCDIVARWGGEEFVLMLPQTNIEQAMFVAQKLRATVEKHKFEEIGNITCSIGVSQFHKGEEKEVLFKRVDEALYKAKSNGRNRVEIEYINELFEQEN</sequence>
<dbReference type="Gene3D" id="3.30.70.270">
    <property type="match status" value="1"/>
</dbReference>
<evidence type="ECO:0000256" key="3">
    <source>
        <dbReference type="PROSITE-ProRule" id="PRU00703"/>
    </source>
</evidence>
<dbReference type="Gene3D" id="3.10.580.10">
    <property type="entry name" value="CBS-domain"/>
    <property type="match status" value="2"/>
</dbReference>
<keyword evidence="6" id="KW-0548">Nucleotidyltransferase</keyword>
<dbReference type="PANTHER" id="PTHR45138">
    <property type="entry name" value="REGULATORY COMPONENTS OF SENSORY TRANSDUCTION SYSTEM"/>
    <property type="match status" value="1"/>
</dbReference>
<reference evidence="6" key="1">
    <citation type="submission" date="2022-07" db="EMBL/GenBank/DDBJ databases">
        <title>Arcobacter roscoffensis sp. nov., a marine bacterium isolated from coastal seawater collected from Roscoff, France.</title>
        <authorList>
            <person name="Pascual J."/>
            <person name="Lepeaux C."/>
            <person name="Methner A."/>
            <person name="Overmann J."/>
        </authorList>
    </citation>
    <scope>NUCLEOTIDE SEQUENCE</scope>
    <source>
        <strain evidence="6">ARW1-2F2</strain>
    </source>
</reference>
<dbReference type="EMBL" id="CP100595">
    <property type="protein sequence ID" value="UTJ06930.1"/>
    <property type="molecule type" value="Genomic_DNA"/>
</dbReference>
<dbReference type="CDD" id="cd01949">
    <property type="entry name" value="GGDEF"/>
    <property type="match status" value="1"/>
</dbReference>
<dbReference type="PROSITE" id="PS50887">
    <property type="entry name" value="GGDEF"/>
    <property type="match status" value="1"/>
</dbReference>
<dbReference type="Pfam" id="PF00571">
    <property type="entry name" value="CBS"/>
    <property type="match status" value="3"/>
</dbReference>
<evidence type="ECO:0000256" key="1">
    <source>
        <dbReference type="ARBA" id="ARBA00012528"/>
    </source>
</evidence>
<dbReference type="NCBIfam" id="TIGR00254">
    <property type="entry name" value="GGDEF"/>
    <property type="match status" value="1"/>
</dbReference>
<dbReference type="EC" id="2.7.7.65" evidence="1"/>
<feature type="domain" description="CBS" evidence="5">
    <location>
        <begin position="138"/>
        <end position="195"/>
    </location>
</feature>
<gene>
    <name evidence="6" type="ORF">NJU99_02230</name>
</gene>
<dbReference type="InterPro" id="IPR029787">
    <property type="entry name" value="Nucleotide_cyclase"/>
</dbReference>
<evidence type="ECO:0000256" key="2">
    <source>
        <dbReference type="ARBA" id="ARBA00034247"/>
    </source>
</evidence>
<comment type="catalytic activity">
    <reaction evidence="2">
        <text>2 GTP = 3',3'-c-di-GMP + 2 diphosphate</text>
        <dbReference type="Rhea" id="RHEA:24898"/>
        <dbReference type="ChEBI" id="CHEBI:33019"/>
        <dbReference type="ChEBI" id="CHEBI:37565"/>
        <dbReference type="ChEBI" id="CHEBI:58805"/>
        <dbReference type="EC" id="2.7.7.65"/>
    </reaction>
</comment>
<dbReference type="InterPro" id="IPR000644">
    <property type="entry name" value="CBS_dom"/>
</dbReference>
<protein>
    <recommendedName>
        <fullName evidence="1">diguanylate cyclase</fullName>
        <ecNumber evidence="1">2.7.7.65</ecNumber>
    </recommendedName>
</protein>
<dbReference type="SMART" id="SM00267">
    <property type="entry name" value="GGDEF"/>
    <property type="match status" value="1"/>
</dbReference>
<keyword evidence="3" id="KW-0129">CBS domain</keyword>
<dbReference type="InterPro" id="IPR046342">
    <property type="entry name" value="CBS_dom_sf"/>
</dbReference>